<accession>A0A194W1Q0</accession>
<dbReference type="OrthoDB" id="5245481at2759"/>
<feature type="compositionally biased region" description="Polar residues" evidence="1">
    <location>
        <begin position="42"/>
        <end position="52"/>
    </location>
</feature>
<evidence type="ECO:0000313" key="3">
    <source>
        <dbReference type="Proteomes" id="UP000078559"/>
    </source>
</evidence>
<sequence>MAQPLMSGANMDNLHESIPHNAAAQGTHSHPNPIPGAHCPLQDTSPNITHTHQAAEALRRSQKIYTPHHPATDDDTDADADADADADGIAIGVLPDHEGQRWRERRMRLARYIQFVDGPVIDDNDVPAPLEKWLDLAFEREAVVAPVVKGGGARACMGWFVDERPGPRGEELRKRRGWAGDYWHDAREQATEEDVRAQIEFEDRASRSPGRGRFGRRDSWDDGFLRRGDWTDWTYVDSENRTEDAAPPVTPASAQYIANPPTASSTLQAPPEQPQPLSEKALGKRPAVDNQDRGRKDPFVSPRRSARLSGRRRVGDLLPSTTLPPIRSTPRFSFRGFEVGGPSGTRGMRTR</sequence>
<evidence type="ECO:0000256" key="1">
    <source>
        <dbReference type="SAM" id="MobiDB-lite"/>
    </source>
</evidence>
<name>A0A194W1Q0_CYTMA</name>
<organism evidence="2 3">
    <name type="scientific">Cytospora mali</name>
    <name type="common">Apple Valsa canker fungus</name>
    <name type="synonym">Valsa mali</name>
    <dbReference type="NCBI Taxonomy" id="578113"/>
    <lineage>
        <taxon>Eukaryota</taxon>
        <taxon>Fungi</taxon>
        <taxon>Dikarya</taxon>
        <taxon>Ascomycota</taxon>
        <taxon>Pezizomycotina</taxon>
        <taxon>Sordariomycetes</taxon>
        <taxon>Sordariomycetidae</taxon>
        <taxon>Diaporthales</taxon>
        <taxon>Cytosporaceae</taxon>
        <taxon>Cytospora</taxon>
    </lineage>
</organism>
<feature type="compositionally biased region" description="Basic and acidic residues" evidence="1">
    <location>
        <begin position="286"/>
        <end position="298"/>
    </location>
</feature>
<feature type="region of interest" description="Disordered" evidence="1">
    <location>
        <begin position="240"/>
        <end position="351"/>
    </location>
</feature>
<reference evidence="2" key="1">
    <citation type="submission" date="2014-12" db="EMBL/GenBank/DDBJ databases">
        <title>Genome Sequence of Valsa Canker Pathogens Uncovers a Specific Adaption of Colonization on Woody Bark.</title>
        <authorList>
            <person name="Yin Z."/>
            <person name="Liu H."/>
            <person name="Gao X."/>
            <person name="Li Z."/>
            <person name="Song N."/>
            <person name="Ke X."/>
            <person name="Dai Q."/>
            <person name="Wu Y."/>
            <person name="Sun Y."/>
            <person name="Xu J.-R."/>
            <person name="Kang Z.K."/>
            <person name="Wang L."/>
            <person name="Huang L."/>
        </authorList>
    </citation>
    <scope>NUCLEOTIDE SEQUENCE [LARGE SCALE GENOMIC DNA]</scope>
    <source>
        <strain evidence="2">03-8</strain>
    </source>
</reference>
<feature type="region of interest" description="Disordered" evidence="1">
    <location>
        <begin position="22"/>
        <end position="56"/>
    </location>
</feature>
<gene>
    <name evidence="2" type="ORF">VM1G_04907</name>
</gene>
<dbReference type="AlphaFoldDB" id="A0A194W1Q0"/>
<evidence type="ECO:0000313" key="2">
    <source>
        <dbReference type="EMBL" id="KUI69955.1"/>
    </source>
</evidence>
<keyword evidence="3" id="KW-1185">Reference proteome</keyword>
<dbReference type="Proteomes" id="UP000078559">
    <property type="component" value="Chromosome 5"/>
</dbReference>
<protein>
    <submittedName>
        <fullName evidence="2">Uncharacterized protein</fullName>
    </submittedName>
</protein>
<proteinExistence type="predicted"/>
<dbReference type="EMBL" id="CM003102">
    <property type="protein sequence ID" value="KUI69955.1"/>
    <property type="molecule type" value="Genomic_DNA"/>
</dbReference>